<feature type="region of interest" description="Disordered" evidence="1">
    <location>
        <begin position="50"/>
        <end position="95"/>
    </location>
</feature>
<reference evidence="2 3" key="1">
    <citation type="submission" date="2019-05" db="EMBL/GenBank/DDBJ databases">
        <title>Another draft genome of Portunus trituberculatus and its Hox gene families provides insights of decapod evolution.</title>
        <authorList>
            <person name="Jeong J.-H."/>
            <person name="Song I."/>
            <person name="Kim S."/>
            <person name="Choi T."/>
            <person name="Kim D."/>
            <person name="Ryu S."/>
            <person name="Kim W."/>
        </authorList>
    </citation>
    <scope>NUCLEOTIDE SEQUENCE [LARGE SCALE GENOMIC DNA]</scope>
    <source>
        <tissue evidence="2">Muscle</tissue>
    </source>
</reference>
<dbReference type="Proteomes" id="UP000324222">
    <property type="component" value="Unassembled WGS sequence"/>
</dbReference>
<keyword evidence="3" id="KW-1185">Reference proteome</keyword>
<feature type="compositionally biased region" description="Polar residues" evidence="1">
    <location>
        <begin position="50"/>
        <end position="62"/>
    </location>
</feature>
<sequence length="116" mass="12502">MIKCTLSAPSTATPVLLHPLPAQEERAVPRLSEAGGKLTRIFAPRLPLLTRTSHLQRATNTSRPPPVLDQLQIETRRQKASEARKSDGVKCEREGGRVRAGGNGVVISICRTEAAG</sequence>
<protein>
    <submittedName>
        <fullName evidence="2">Uncharacterized protein</fullName>
    </submittedName>
</protein>
<evidence type="ECO:0000313" key="2">
    <source>
        <dbReference type="EMBL" id="MPC49407.1"/>
    </source>
</evidence>
<gene>
    <name evidence="2" type="ORF">E2C01_043206</name>
</gene>
<feature type="compositionally biased region" description="Basic and acidic residues" evidence="1">
    <location>
        <begin position="74"/>
        <end position="95"/>
    </location>
</feature>
<comment type="caution">
    <text evidence="2">The sequence shown here is derived from an EMBL/GenBank/DDBJ whole genome shotgun (WGS) entry which is preliminary data.</text>
</comment>
<organism evidence="2 3">
    <name type="scientific">Portunus trituberculatus</name>
    <name type="common">Swimming crab</name>
    <name type="synonym">Neptunus trituberculatus</name>
    <dbReference type="NCBI Taxonomy" id="210409"/>
    <lineage>
        <taxon>Eukaryota</taxon>
        <taxon>Metazoa</taxon>
        <taxon>Ecdysozoa</taxon>
        <taxon>Arthropoda</taxon>
        <taxon>Crustacea</taxon>
        <taxon>Multicrustacea</taxon>
        <taxon>Malacostraca</taxon>
        <taxon>Eumalacostraca</taxon>
        <taxon>Eucarida</taxon>
        <taxon>Decapoda</taxon>
        <taxon>Pleocyemata</taxon>
        <taxon>Brachyura</taxon>
        <taxon>Eubrachyura</taxon>
        <taxon>Portunoidea</taxon>
        <taxon>Portunidae</taxon>
        <taxon>Portuninae</taxon>
        <taxon>Portunus</taxon>
    </lineage>
</organism>
<dbReference type="AlphaFoldDB" id="A0A5B7FVG9"/>
<proteinExistence type="predicted"/>
<accession>A0A5B7FVG9</accession>
<evidence type="ECO:0000256" key="1">
    <source>
        <dbReference type="SAM" id="MobiDB-lite"/>
    </source>
</evidence>
<evidence type="ECO:0000313" key="3">
    <source>
        <dbReference type="Proteomes" id="UP000324222"/>
    </source>
</evidence>
<name>A0A5B7FVG9_PORTR</name>
<dbReference type="EMBL" id="VSRR010008861">
    <property type="protein sequence ID" value="MPC49407.1"/>
    <property type="molecule type" value="Genomic_DNA"/>
</dbReference>